<dbReference type="NCBIfam" id="TIGR00830">
    <property type="entry name" value="PTBA"/>
    <property type="match status" value="1"/>
</dbReference>
<protein>
    <submittedName>
        <fullName evidence="8">PTS glucose transporter subunit IIA</fullName>
    </submittedName>
</protein>
<evidence type="ECO:0000256" key="5">
    <source>
        <dbReference type="ARBA" id="ARBA00022683"/>
    </source>
</evidence>
<comment type="subcellular location">
    <subcellularLocation>
        <location evidence="1">Cytoplasm</location>
    </subcellularLocation>
</comment>
<keyword evidence="9" id="KW-1185">Reference proteome</keyword>
<keyword evidence="4" id="KW-0808">Transferase</keyword>
<sequence>MWPFKKKNIEILAPCDGEIVSLDKVEDDVFREKMMGDGFAIIPSSNDFFAPIAGKLMTVFPTKHAYGIQTKQGVEILIHIGLDTVNLNGEGFDSVVEQDQMIKANEKLVTVDLKKIAKKVPSITTPIVFTNPMEKSIEVVKFGKVKQGEVVAILK</sequence>
<keyword evidence="2" id="KW-0813">Transport</keyword>
<organism evidence="8 9">
    <name type="scientific">Mycoplasma cottewii</name>
    <dbReference type="NCBI Taxonomy" id="51364"/>
    <lineage>
        <taxon>Bacteria</taxon>
        <taxon>Bacillati</taxon>
        <taxon>Mycoplasmatota</taxon>
        <taxon>Mollicutes</taxon>
        <taxon>Mycoplasmataceae</taxon>
        <taxon>Mycoplasma</taxon>
    </lineage>
</organism>
<keyword evidence="3 8" id="KW-0762">Sugar transport</keyword>
<evidence type="ECO:0000259" key="7">
    <source>
        <dbReference type="PROSITE" id="PS51093"/>
    </source>
</evidence>
<dbReference type="PANTHER" id="PTHR45008:SF1">
    <property type="entry name" value="PTS SYSTEM GLUCOSE-SPECIFIC EIIA COMPONENT"/>
    <property type="match status" value="1"/>
</dbReference>
<evidence type="ECO:0000256" key="3">
    <source>
        <dbReference type="ARBA" id="ARBA00022597"/>
    </source>
</evidence>
<dbReference type="PANTHER" id="PTHR45008">
    <property type="entry name" value="PTS SYSTEM GLUCOSE-SPECIFIC EIIA COMPONENT"/>
    <property type="match status" value="1"/>
</dbReference>
<accession>A0ABY5TZL7</accession>
<evidence type="ECO:0000256" key="1">
    <source>
        <dbReference type="ARBA" id="ARBA00004496"/>
    </source>
</evidence>
<evidence type="ECO:0000313" key="8">
    <source>
        <dbReference type="EMBL" id="UWD34673.1"/>
    </source>
</evidence>
<dbReference type="PROSITE" id="PS00371">
    <property type="entry name" value="PTS_EIIA_TYPE_1_HIS"/>
    <property type="match status" value="1"/>
</dbReference>
<dbReference type="Proteomes" id="UP001059819">
    <property type="component" value="Chromosome"/>
</dbReference>
<gene>
    <name evidence="8" type="ORF">NX779_02555</name>
</gene>
<feature type="domain" description="PTS EIIA type-1" evidence="7">
    <location>
        <begin position="27"/>
        <end position="131"/>
    </location>
</feature>
<dbReference type="RefSeq" id="WP_259429860.1">
    <property type="nucleotide sequence ID" value="NZ_CP103424.1"/>
</dbReference>
<dbReference type="InterPro" id="IPR050890">
    <property type="entry name" value="PTS_EIIA_component"/>
</dbReference>
<evidence type="ECO:0000313" key="9">
    <source>
        <dbReference type="Proteomes" id="UP001059819"/>
    </source>
</evidence>
<dbReference type="EMBL" id="CP103424">
    <property type="protein sequence ID" value="UWD34673.1"/>
    <property type="molecule type" value="Genomic_DNA"/>
</dbReference>
<proteinExistence type="predicted"/>
<keyword evidence="5" id="KW-0598">Phosphotransferase system</keyword>
<reference evidence="8" key="1">
    <citation type="submission" date="2022-08" db="EMBL/GenBank/DDBJ databases">
        <title>Complete genome sequence of Mycoplasma cottewii type strain VIS.</title>
        <authorList>
            <person name="Spergser J."/>
        </authorList>
    </citation>
    <scope>NUCLEOTIDE SEQUENCE</scope>
    <source>
        <strain evidence="8">VIS</strain>
    </source>
</reference>
<dbReference type="SUPFAM" id="SSF51261">
    <property type="entry name" value="Duplicated hybrid motif"/>
    <property type="match status" value="1"/>
</dbReference>
<evidence type="ECO:0000256" key="2">
    <source>
        <dbReference type="ARBA" id="ARBA00022448"/>
    </source>
</evidence>
<dbReference type="InterPro" id="IPR011055">
    <property type="entry name" value="Dup_hybrid_motif"/>
</dbReference>
<keyword evidence="6" id="KW-0418">Kinase</keyword>
<evidence type="ECO:0000256" key="6">
    <source>
        <dbReference type="ARBA" id="ARBA00022777"/>
    </source>
</evidence>
<dbReference type="PROSITE" id="PS51093">
    <property type="entry name" value="PTS_EIIA_TYPE_1"/>
    <property type="match status" value="1"/>
</dbReference>
<evidence type="ECO:0000256" key="4">
    <source>
        <dbReference type="ARBA" id="ARBA00022679"/>
    </source>
</evidence>
<dbReference type="InterPro" id="IPR001127">
    <property type="entry name" value="PTS_EIIA_1_perm"/>
</dbReference>
<name>A0ABY5TZL7_9MOLU</name>
<dbReference type="Gene3D" id="2.70.70.10">
    <property type="entry name" value="Glucose Permease (Domain IIA)"/>
    <property type="match status" value="1"/>
</dbReference>
<dbReference type="Pfam" id="PF00358">
    <property type="entry name" value="PTS_EIIA_1"/>
    <property type="match status" value="1"/>
</dbReference>